<dbReference type="Pfam" id="PF20719">
    <property type="entry name" value="Med16_C"/>
    <property type="match status" value="1"/>
</dbReference>
<keyword evidence="7 11" id="KW-0010">Activator</keyword>
<organism evidence="16 17">
    <name type="scientific">Elysia marginata</name>
    <dbReference type="NCBI Taxonomy" id="1093978"/>
    <lineage>
        <taxon>Eukaryota</taxon>
        <taxon>Metazoa</taxon>
        <taxon>Spiralia</taxon>
        <taxon>Lophotrochozoa</taxon>
        <taxon>Mollusca</taxon>
        <taxon>Gastropoda</taxon>
        <taxon>Heterobranchia</taxon>
        <taxon>Euthyneura</taxon>
        <taxon>Panpulmonata</taxon>
        <taxon>Sacoglossa</taxon>
        <taxon>Placobranchoidea</taxon>
        <taxon>Plakobranchidae</taxon>
        <taxon>Elysia</taxon>
    </lineage>
</organism>
<evidence type="ECO:0000256" key="12">
    <source>
        <dbReference type="SAM" id="MobiDB-lite"/>
    </source>
</evidence>
<evidence type="ECO:0000259" key="14">
    <source>
        <dbReference type="Pfam" id="PF20718"/>
    </source>
</evidence>
<comment type="caution">
    <text evidence="16">The sequence shown here is derived from an EMBL/GenBank/DDBJ whole genome shotgun (WGS) entry which is preliminary data.</text>
</comment>
<feature type="domain" description="Mediator of RNA polymerase II transcription subunit 16 central helical bridge" evidence="14">
    <location>
        <begin position="476"/>
        <end position="575"/>
    </location>
</feature>
<dbReference type="InterPro" id="IPR036322">
    <property type="entry name" value="WD40_repeat_dom_sf"/>
</dbReference>
<keyword evidence="9 11" id="KW-0539">Nucleus</keyword>
<evidence type="ECO:0000256" key="1">
    <source>
        <dbReference type="ARBA" id="ARBA00004123"/>
    </source>
</evidence>
<dbReference type="InterPro" id="IPR015943">
    <property type="entry name" value="WD40/YVTN_repeat-like_dom_sf"/>
</dbReference>
<sequence length="706" mass="79391">MELVYSIDFNSSTSRNDLLYDEKICCSLSCRNIVSFSRGRKVDGSDKDKLDICYEVCVVDLDKPWQEYEVTTYTCPVTCMRWDPAGSTLLIVNAEGHLTLWRMKEYLLNMWEEVGSVDLEKEDVLVLAWLHSGSQILFNPEANNVNYNEKFTRAKMCPSFTQFGKKPVDGWIAVTSIGMVHVGLLLEQGSSTMLTAKACLGQTNTHINQADVAFTADGQLLVVTSDGNITSSIHCYLIRVALKNHICSVCSSPSASFFLKRQSVPEGITQEPRLTRLSFLSRENSEVLLACWGTPSFSCIEAWHLLDQTIPLNRMFQNVTEVAFKTKRWMHKSSFTQRSGLTDIARPKLPISRSFNMESTIFRSYFACTYRDGTIKIVHRQTYQVLYTASMDQLINFKSLNNEPSSMEPPGEKRMRLSSSSSPPPPPHLVSAVQTTTGCGLVGLGEGRLYLFRVFNCSGASGETALQMLPLFVVLLLEYTMFCGLDVWDVLLSVRQGMVEGIVDKLSSNFSKQSGAFQELLYQRLLRHKMALYSCLGSGNQRAADCRANITLHAITTVLKGCLRPKAISAQDKVLIPNYKKSFGEDMNCYLAFSQPFPINYQFGVEPHFLFSGSSSSPSSSHHHHHRPFPQDLCLDADQKYDCVRQIQLGVRPREPLRECVRCKALSLLRKPSDTKSALLRAWELRFVKSCLCGGHWKHVSLSSSR</sequence>
<protein>
    <recommendedName>
        <fullName evidence="3 11">Mediator of RNA polymerase II transcription subunit 16</fullName>
    </recommendedName>
    <alternativeName>
        <fullName evidence="10 11">Mediator complex subunit 16</fullName>
    </alternativeName>
</protein>
<dbReference type="InterPro" id="IPR021665">
    <property type="entry name" value="Mediator_Med16_N"/>
</dbReference>
<dbReference type="AlphaFoldDB" id="A0AAV4HSN9"/>
<evidence type="ECO:0000256" key="10">
    <source>
        <dbReference type="ARBA" id="ARBA00032015"/>
    </source>
</evidence>
<feature type="domain" description="Mediator complex subunit 16 C-terminal" evidence="15">
    <location>
        <begin position="633"/>
        <end position="698"/>
    </location>
</feature>
<evidence type="ECO:0000256" key="9">
    <source>
        <dbReference type="ARBA" id="ARBA00023242"/>
    </source>
</evidence>
<dbReference type="Pfam" id="PF20718">
    <property type="entry name" value="Med16_bridge"/>
    <property type="match status" value="1"/>
</dbReference>
<dbReference type="GO" id="GO:0045893">
    <property type="term" value="P:positive regulation of DNA-templated transcription"/>
    <property type="evidence" value="ECO:0007669"/>
    <property type="project" value="TreeGrafter"/>
</dbReference>
<evidence type="ECO:0000256" key="4">
    <source>
        <dbReference type="ARBA" id="ARBA00022574"/>
    </source>
</evidence>
<keyword evidence="4" id="KW-0853">WD repeat</keyword>
<keyword evidence="6 11" id="KW-0805">Transcription regulation</keyword>
<comment type="function">
    <text evidence="11">Component of the Mediator complex, a coactivator involved in the regulated transcription of nearly all RNA polymerase II-dependent genes. Mediator functions as a bridge to convey information from gene-specific regulatory proteins to the basal RNA polymerase II transcription machinery. Mediator is recruited to promoters by direct interactions with regulatory proteins and serves as a scaffold for the assembly of a functional preinitiation complex with RNA polymerase II and the general transcription factors.</text>
</comment>
<evidence type="ECO:0000256" key="11">
    <source>
        <dbReference type="RuleBase" id="RU364149"/>
    </source>
</evidence>
<keyword evidence="17" id="KW-1185">Reference proteome</keyword>
<dbReference type="InterPro" id="IPR048339">
    <property type="entry name" value="Mediator_Med16_C"/>
</dbReference>
<feature type="domain" description="Mediator complex subunit Med16 N-terminal" evidence="13">
    <location>
        <begin position="118"/>
        <end position="387"/>
    </location>
</feature>
<proteinExistence type="inferred from homology"/>
<accession>A0AAV4HSN9</accession>
<name>A0AAV4HSN9_9GAST</name>
<comment type="similarity">
    <text evidence="2 11">Belongs to the Mediator complex subunit 16 family.</text>
</comment>
<evidence type="ECO:0000259" key="15">
    <source>
        <dbReference type="Pfam" id="PF20719"/>
    </source>
</evidence>
<dbReference type="Gene3D" id="2.130.10.10">
    <property type="entry name" value="YVTN repeat-like/Quinoprotein amine dehydrogenase"/>
    <property type="match status" value="1"/>
</dbReference>
<evidence type="ECO:0000256" key="3">
    <source>
        <dbReference type="ARBA" id="ARBA00019614"/>
    </source>
</evidence>
<evidence type="ECO:0000259" key="13">
    <source>
        <dbReference type="Pfam" id="PF11635"/>
    </source>
</evidence>
<comment type="subcellular location">
    <subcellularLocation>
        <location evidence="1 11">Nucleus</location>
    </subcellularLocation>
</comment>
<evidence type="ECO:0000256" key="8">
    <source>
        <dbReference type="ARBA" id="ARBA00023163"/>
    </source>
</evidence>
<gene>
    <name evidence="11" type="primary">MED16</name>
    <name evidence="16" type="ORF">ElyMa_001078100</name>
</gene>
<dbReference type="PANTHER" id="PTHR13224">
    <property type="entry name" value="THYROID HORMONE RECEPTOR-ASSOCIATED PROTEIN-RELATED"/>
    <property type="match status" value="1"/>
</dbReference>
<evidence type="ECO:0000256" key="7">
    <source>
        <dbReference type="ARBA" id="ARBA00023159"/>
    </source>
</evidence>
<evidence type="ECO:0000256" key="2">
    <source>
        <dbReference type="ARBA" id="ARBA00006543"/>
    </source>
</evidence>
<evidence type="ECO:0000256" key="5">
    <source>
        <dbReference type="ARBA" id="ARBA00022737"/>
    </source>
</evidence>
<evidence type="ECO:0000313" key="17">
    <source>
        <dbReference type="Proteomes" id="UP000762676"/>
    </source>
</evidence>
<evidence type="ECO:0000256" key="6">
    <source>
        <dbReference type="ARBA" id="ARBA00023015"/>
    </source>
</evidence>
<evidence type="ECO:0000313" key="16">
    <source>
        <dbReference type="EMBL" id="GFS00705.1"/>
    </source>
</evidence>
<dbReference type="PANTHER" id="PTHR13224:SF6">
    <property type="entry name" value="MEDIATOR OF RNA POLYMERASE II TRANSCRIPTION SUBUNIT 16"/>
    <property type="match status" value="1"/>
</dbReference>
<dbReference type="Pfam" id="PF11635">
    <property type="entry name" value="Med16_N"/>
    <property type="match status" value="1"/>
</dbReference>
<comment type="subunit">
    <text evidence="11">Component of the Mediator complex.</text>
</comment>
<dbReference type="SUPFAM" id="SSF50978">
    <property type="entry name" value="WD40 repeat-like"/>
    <property type="match status" value="1"/>
</dbReference>
<dbReference type="Proteomes" id="UP000762676">
    <property type="component" value="Unassembled WGS sequence"/>
</dbReference>
<feature type="region of interest" description="Disordered" evidence="12">
    <location>
        <begin position="400"/>
        <end position="427"/>
    </location>
</feature>
<dbReference type="GO" id="GO:0016592">
    <property type="term" value="C:mediator complex"/>
    <property type="evidence" value="ECO:0007669"/>
    <property type="project" value="InterPro"/>
</dbReference>
<dbReference type="EMBL" id="BMAT01002176">
    <property type="protein sequence ID" value="GFS00705.1"/>
    <property type="molecule type" value="Genomic_DNA"/>
</dbReference>
<keyword evidence="8 11" id="KW-0804">Transcription</keyword>
<reference evidence="16 17" key="1">
    <citation type="journal article" date="2021" name="Elife">
        <title>Chloroplast acquisition without the gene transfer in kleptoplastic sea slugs, Plakobranchus ocellatus.</title>
        <authorList>
            <person name="Maeda T."/>
            <person name="Takahashi S."/>
            <person name="Yoshida T."/>
            <person name="Shimamura S."/>
            <person name="Takaki Y."/>
            <person name="Nagai Y."/>
            <person name="Toyoda A."/>
            <person name="Suzuki Y."/>
            <person name="Arimoto A."/>
            <person name="Ishii H."/>
            <person name="Satoh N."/>
            <person name="Nishiyama T."/>
            <person name="Hasebe M."/>
            <person name="Maruyama T."/>
            <person name="Minagawa J."/>
            <person name="Obokata J."/>
            <person name="Shigenobu S."/>
        </authorList>
    </citation>
    <scope>NUCLEOTIDE SEQUENCE [LARGE SCALE GENOMIC DNA]</scope>
</reference>
<keyword evidence="5" id="KW-0677">Repeat</keyword>
<dbReference type="InterPro" id="IPR048616">
    <property type="entry name" value="MED16_bridge"/>
</dbReference>
<dbReference type="InterPro" id="IPR048338">
    <property type="entry name" value="Mediator_Med16"/>
</dbReference>